<evidence type="ECO:0000259" key="2">
    <source>
        <dbReference type="Pfam" id="PF04248"/>
    </source>
</evidence>
<evidence type="ECO:0000256" key="1">
    <source>
        <dbReference type="SAM" id="MobiDB-lite"/>
    </source>
</evidence>
<evidence type="ECO:0000313" key="3">
    <source>
        <dbReference type="EMBL" id="MBM9506248.1"/>
    </source>
</evidence>
<accession>A0ABS2TSD2</accession>
<sequence length="128" mass="14341">MVYRAVWNGQVLAESDHTVRVEGNHYFPPESVNRDLMRTSRTRTTCPWKGNASYYTVVVEGQENRDAAWYYPDPSPAAGHIKGHVAFWHGVRVERVTASGDQAATGSGSGEQAAPRTPWWRRLAGARR</sequence>
<comment type="caution">
    <text evidence="3">The sequence shown here is derived from an EMBL/GenBank/DDBJ whole genome shotgun (WGS) entry which is preliminary data.</text>
</comment>
<keyword evidence="4" id="KW-1185">Reference proteome</keyword>
<reference evidence="3 4" key="1">
    <citation type="submission" date="2021-01" db="EMBL/GenBank/DDBJ databases">
        <title>Streptomyces acididurans sp. nov., isolated from a peat swamp forest soil.</title>
        <authorList>
            <person name="Chantavorakit T."/>
            <person name="Duangmal K."/>
        </authorList>
    </citation>
    <scope>NUCLEOTIDE SEQUENCE [LARGE SCALE GENOMIC DNA]</scope>
    <source>
        <strain evidence="3 4">KK5PA1</strain>
    </source>
</reference>
<name>A0ABS2TSD2_9ACTN</name>
<feature type="region of interest" description="Disordered" evidence="1">
    <location>
        <begin position="98"/>
        <end position="117"/>
    </location>
</feature>
<dbReference type="Gene3D" id="2.170.150.40">
    <property type="entry name" value="Domain of unknown function (DUF427)"/>
    <property type="match status" value="1"/>
</dbReference>
<evidence type="ECO:0000313" key="4">
    <source>
        <dbReference type="Proteomes" id="UP000749040"/>
    </source>
</evidence>
<dbReference type="PANTHER" id="PTHR34310">
    <property type="entry name" value="DUF427 DOMAIN PROTEIN (AFU_ORTHOLOGUE AFUA_3G02220)"/>
    <property type="match status" value="1"/>
</dbReference>
<feature type="domain" description="DUF427" evidence="2">
    <location>
        <begin position="4"/>
        <end position="89"/>
    </location>
</feature>
<dbReference type="Pfam" id="PF04248">
    <property type="entry name" value="NTP_transf_9"/>
    <property type="match status" value="1"/>
</dbReference>
<dbReference type="PANTHER" id="PTHR34310:SF5">
    <property type="entry name" value="DUF427 DOMAIN PROTEIN (AFU_ORTHOLOGUE AFUA_3G02220)"/>
    <property type="match status" value="1"/>
</dbReference>
<gene>
    <name evidence="3" type="ORF">ITX44_17155</name>
</gene>
<dbReference type="InterPro" id="IPR038694">
    <property type="entry name" value="DUF427_sf"/>
</dbReference>
<organism evidence="3 4">
    <name type="scientific">Actinacidiphila acididurans</name>
    <dbReference type="NCBI Taxonomy" id="2784346"/>
    <lineage>
        <taxon>Bacteria</taxon>
        <taxon>Bacillati</taxon>
        <taxon>Actinomycetota</taxon>
        <taxon>Actinomycetes</taxon>
        <taxon>Kitasatosporales</taxon>
        <taxon>Streptomycetaceae</taxon>
        <taxon>Actinacidiphila</taxon>
    </lineage>
</organism>
<dbReference type="Proteomes" id="UP000749040">
    <property type="component" value="Unassembled WGS sequence"/>
</dbReference>
<proteinExistence type="predicted"/>
<dbReference type="InterPro" id="IPR007361">
    <property type="entry name" value="DUF427"/>
</dbReference>
<protein>
    <submittedName>
        <fullName evidence="3">DUF427 domain-containing protein</fullName>
    </submittedName>
</protein>
<dbReference type="EMBL" id="JADKYB010000008">
    <property type="protein sequence ID" value="MBM9506248.1"/>
    <property type="molecule type" value="Genomic_DNA"/>
</dbReference>
<dbReference type="RefSeq" id="WP_205358103.1">
    <property type="nucleotide sequence ID" value="NZ_JADKYB010000008.1"/>
</dbReference>